<keyword evidence="4" id="KW-1185">Reference proteome</keyword>
<proteinExistence type="predicted"/>
<accession>A0A9P1DIZ8</accession>
<dbReference type="EMBL" id="CAMXCT030001184">
    <property type="protein sequence ID" value="CAL4774935.1"/>
    <property type="molecule type" value="Genomic_DNA"/>
</dbReference>
<evidence type="ECO:0000313" key="3">
    <source>
        <dbReference type="EMBL" id="CAL4774935.1"/>
    </source>
</evidence>
<dbReference type="EMBL" id="CAMXCT030005049">
    <property type="protein sequence ID" value="CAL4798541.1"/>
    <property type="molecule type" value="Genomic_DNA"/>
</dbReference>
<comment type="caution">
    <text evidence="2">The sequence shown here is derived from an EMBL/GenBank/DDBJ whole genome shotgun (WGS) entry which is preliminary data.</text>
</comment>
<evidence type="ECO:0000313" key="2">
    <source>
        <dbReference type="EMBL" id="CAI4011229.1"/>
    </source>
</evidence>
<name>A0A9P1DIZ8_9DINO</name>
<dbReference type="Proteomes" id="UP001152797">
    <property type="component" value="Unassembled WGS sequence"/>
</dbReference>
<dbReference type="AlphaFoldDB" id="A0A9P1DIZ8"/>
<sequence length="782" mass="87877">MVGKIGRGRHGEKSSQKMLTLHMRHCKSLIQHPHFRSQVVELLDESSFRKDGKLIGVRAEMTTCGVIIKFSEKNRTGNRFKKNIPWGDFLSACYGRFKRDTHISLALDVSRSTARFMSLMVSSVYLAQQSVLLGKLIGLASSSAPCFFIRHLKWDETSLWTSVNADLDERRRVASSWEVMVVRQRIILGWMDGSVAIIRLALRSWVEDTLIFDQCVMDVGSGAEPQNSHHPAILELVSYLRHNRKVESQTGEGSAAFERAVHDFLDMFNSNTELMTPCHRCSHHSVPHHQRHCFDRSEAVRKCVEALTNMFLNAMPTVPAPNKWTTLYPCLDFCLAGSIVHAWLPQAFQAAYADMAFKEFSEADATADPRLVESLSFHAVNGRRLKSSKDFLANVDSQWIVRLLALAMEPTRVLIYYWLSCLGVSFQFGERPALFKLIDPRCSVVCEALQHYSALLLSQSGTGRLELLWSSIDFANYKDFCAIFPERCRAIRRLLMLGAAWVFRRHFVYFNSDHLALMMCGDKDSHAETLKTFLGFWEHKNHCCFPPGLARDFKQLGLHAGDLTHGNSKNFLYAMASTLQLSIADVEAMHSQNRALTGASFASISAKFINAESKRLREEAAALQYGKDGLGDTAGKVGQNQRGGGLKVSFAKQKKTTPKGLSALEIYRKHFLEVRGRHETINPCSKEIWDEVRESFSQLSPHEKNLYESMSEDSKCKAIHARAKQKLDAKNAAKGIQSAGSQPEPASTALVPANGNTMVQHLQILPAHELNEILSGDTEMNF</sequence>
<dbReference type="EMBL" id="CAMXCT020001184">
    <property type="protein sequence ID" value="CAL1140998.1"/>
    <property type="molecule type" value="Genomic_DNA"/>
</dbReference>
<reference evidence="3 4" key="2">
    <citation type="submission" date="2024-05" db="EMBL/GenBank/DDBJ databases">
        <authorList>
            <person name="Chen Y."/>
            <person name="Shah S."/>
            <person name="Dougan E. K."/>
            <person name="Thang M."/>
            <person name="Chan C."/>
        </authorList>
    </citation>
    <scope>NUCLEOTIDE SEQUENCE [LARGE SCALE GENOMIC DNA]</scope>
</reference>
<evidence type="ECO:0000313" key="1">
    <source>
        <dbReference type="EMBL" id="CAI3987623.1"/>
    </source>
</evidence>
<gene>
    <name evidence="1" type="ORF">C1SCF055_LOCUS14878</name>
    <name evidence="2" type="ORF">C1SCF055_LOCUS36410</name>
</gene>
<organism evidence="2">
    <name type="scientific">Cladocopium goreaui</name>
    <dbReference type="NCBI Taxonomy" id="2562237"/>
    <lineage>
        <taxon>Eukaryota</taxon>
        <taxon>Sar</taxon>
        <taxon>Alveolata</taxon>
        <taxon>Dinophyceae</taxon>
        <taxon>Suessiales</taxon>
        <taxon>Symbiodiniaceae</taxon>
        <taxon>Cladocopium</taxon>
    </lineage>
</organism>
<dbReference type="OrthoDB" id="421031at2759"/>
<reference evidence="2" key="1">
    <citation type="submission" date="2022-10" db="EMBL/GenBank/DDBJ databases">
        <authorList>
            <person name="Chen Y."/>
            <person name="Dougan E. K."/>
            <person name="Chan C."/>
            <person name="Rhodes N."/>
            <person name="Thang M."/>
        </authorList>
    </citation>
    <scope>NUCLEOTIDE SEQUENCE</scope>
</reference>
<dbReference type="EMBL" id="CAMXCT010005049">
    <property type="protein sequence ID" value="CAI4011229.1"/>
    <property type="molecule type" value="Genomic_DNA"/>
</dbReference>
<protein>
    <submittedName>
        <fullName evidence="2">Uncharacterized protein</fullName>
    </submittedName>
</protein>
<evidence type="ECO:0000313" key="4">
    <source>
        <dbReference type="Proteomes" id="UP001152797"/>
    </source>
</evidence>
<dbReference type="EMBL" id="CAMXCT020005049">
    <property type="protein sequence ID" value="CAL1164604.1"/>
    <property type="molecule type" value="Genomic_DNA"/>
</dbReference>
<dbReference type="EMBL" id="CAMXCT010001184">
    <property type="protein sequence ID" value="CAI3987623.1"/>
    <property type="molecule type" value="Genomic_DNA"/>
</dbReference>